<evidence type="ECO:0000256" key="3">
    <source>
        <dbReference type="ARBA" id="ARBA00022801"/>
    </source>
</evidence>
<evidence type="ECO:0000313" key="8">
    <source>
        <dbReference type="Proteomes" id="UP001500840"/>
    </source>
</evidence>
<evidence type="ECO:0000313" key="7">
    <source>
        <dbReference type="EMBL" id="GAA4444557.1"/>
    </source>
</evidence>
<dbReference type="SUPFAM" id="SSF102712">
    <property type="entry name" value="JAB1/MPN domain"/>
    <property type="match status" value="1"/>
</dbReference>
<accession>A0ABP8M733</accession>
<proteinExistence type="predicted"/>
<organism evidence="7 8">
    <name type="scientific">Novipirellula rosea</name>
    <dbReference type="NCBI Taxonomy" id="1031540"/>
    <lineage>
        <taxon>Bacteria</taxon>
        <taxon>Pseudomonadati</taxon>
        <taxon>Planctomycetota</taxon>
        <taxon>Planctomycetia</taxon>
        <taxon>Pirellulales</taxon>
        <taxon>Pirellulaceae</taxon>
        <taxon>Novipirellula</taxon>
    </lineage>
</organism>
<feature type="domain" description="JAB" evidence="6">
    <location>
        <begin position="25"/>
        <end position="143"/>
    </location>
</feature>
<keyword evidence="8" id="KW-1185">Reference proteome</keyword>
<protein>
    <recommendedName>
        <fullName evidence="6">JAB domain-containing protein</fullName>
    </recommendedName>
</protein>
<dbReference type="Pfam" id="PF14464">
    <property type="entry name" value="Prok-JAB"/>
    <property type="match status" value="1"/>
</dbReference>
<reference evidence="8" key="1">
    <citation type="journal article" date="2019" name="Int. J. Syst. Evol. Microbiol.">
        <title>The Global Catalogue of Microorganisms (GCM) 10K type strain sequencing project: providing services to taxonomists for standard genome sequencing and annotation.</title>
        <authorList>
            <consortium name="The Broad Institute Genomics Platform"/>
            <consortium name="The Broad Institute Genome Sequencing Center for Infectious Disease"/>
            <person name="Wu L."/>
            <person name="Ma J."/>
        </authorList>
    </citation>
    <scope>NUCLEOTIDE SEQUENCE [LARGE SCALE GENOMIC DNA]</scope>
    <source>
        <strain evidence="8">JCM 17759</strain>
    </source>
</reference>
<evidence type="ECO:0000256" key="5">
    <source>
        <dbReference type="ARBA" id="ARBA00023049"/>
    </source>
</evidence>
<keyword evidence="3" id="KW-0378">Hydrolase</keyword>
<keyword evidence="2" id="KW-0479">Metal-binding</keyword>
<evidence type="ECO:0000256" key="4">
    <source>
        <dbReference type="ARBA" id="ARBA00022833"/>
    </source>
</evidence>
<keyword evidence="1" id="KW-0645">Protease</keyword>
<comment type="caution">
    <text evidence="7">The sequence shown here is derived from an EMBL/GenBank/DDBJ whole genome shotgun (WGS) entry which is preliminary data.</text>
</comment>
<evidence type="ECO:0000259" key="6">
    <source>
        <dbReference type="Pfam" id="PF14464"/>
    </source>
</evidence>
<sequence>MLFPYEHWSDCRRFGVRIPEIQQVELVSFCRKAGHVETGGILLGKYIEADSCALVTSVTGPPPDSRRTKFTFQRGVKGLQRLLDRLWNKNEAYYLGEWHFHPAPVPNGSPQDYRQMQRIAASQDYGCPEPLLVIVSLLDNTTEFRLTASVHRSKLQPITLS</sequence>
<dbReference type="InterPro" id="IPR028090">
    <property type="entry name" value="JAB_dom_prok"/>
</dbReference>
<dbReference type="EMBL" id="BAABGA010000006">
    <property type="protein sequence ID" value="GAA4444557.1"/>
    <property type="molecule type" value="Genomic_DNA"/>
</dbReference>
<evidence type="ECO:0000256" key="2">
    <source>
        <dbReference type="ARBA" id="ARBA00022723"/>
    </source>
</evidence>
<dbReference type="Proteomes" id="UP001500840">
    <property type="component" value="Unassembled WGS sequence"/>
</dbReference>
<gene>
    <name evidence="7" type="ORF">GCM10023156_03030</name>
</gene>
<dbReference type="Gene3D" id="3.40.140.10">
    <property type="entry name" value="Cytidine Deaminase, domain 2"/>
    <property type="match status" value="1"/>
</dbReference>
<name>A0ABP8M733_9BACT</name>
<evidence type="ECO:0000256" key="1">
    <source>
        <dbReference type="ARBA" id="ARBA00022670"/>
    </source>
</evidence>
<keyword evidence="5" id="KW-0482">Metalloprotease</keyword>
<keyword evidence="4" id="KW-0862">Zinc</keyword>